<dbReference type="EMBL" id="CP022742">
    <property type="protein sequence ID" value="ASU24104.1"/>
    <property type="molecule type" value="Genomic_DNA"/>
</dbReference>
<dbReference type="InterPro" id="IPR029024">
    <property type="entry name" value="TerB-like"/>
</dbReference>
<sequence>MPLPLIAAAGVGAGLVAAYNYFMNDEDKMNDKAEVRPKKPQLTKAKQKELDFMVKLATAAAYADGNISEEEENVINGYIESQVSKYEESDFLRNLQIEAPCSMDELHRRWEAINDCAHESWNKIVEDIIGADNQHTECEKAFLYRCNLMFQGVPDQKLFMLTEDSEKKSTLSLDYLDPSVELEGYLLTNAVPNEFLVVHPAHRKSQLKELIPISEFFDDSFLTNQDTELVNAARIAGAKKVTIFSDSKRSESTSTDIEINAGVSHKVVSGSIASGVGASNVYSTSDNKVIVYEFTGGETSLMNKLKSRFKSPEKEILRQSAWLQHDPDLTEFVRSCFSENKVKYFKKTISTESQRNILFSARVAANCKLIKVSSEAKSALERKGEIFESSEKMYEVTFELP</sequence>
<evidence type="ECO:0000313" key="2">
    <source>
        <dbReference type="Proteomes" id="UP000215148"/>
    </source>
</evidence>
<proteinExistence type="predicted"/>
<dbReference type="AlphaFoldDB" id="A0A223N2N7"/>
<dbReference type="Proteomes" id="UP000215148">
    <property type="component" value="Chromosome 2"/>
</dbReference>
<protein>
    <submittedName>
        <fullName evidence="1">Uncharacterized protein</fullName>
    </submittedName>
</protein>
<evidence type="ECO:0000313" key="1">
    <source>
        <dbReference type="EMBL" id="ASU24104.1"/>
    </source>
</evidence>
<dbReference type="InterPro" id="IPR007486">
    <property type="entry name" value="YebE"/>
</dbReference>
<dbReference type="SUPFAM" id="SSF158682">
    <property type="entry name" value="TerB-like"/>
    <property type="match status" value="1"/>
</dbReference>
<dbReference type="Pfam" id="PF04391">
    <property type="entry name" value="DUF533"/>
    <property type="match status" value="1"/>
</dbReference>
<reference evidence="1 2" key="1">
    <citation type="submission" date="2017-08" db="EMBL/GenBank/DDBJ databases">
        <title>The Vibrio qinghaiensis sp.-Q67 is a luminous bacteria isolated firstly from Qinghai lake, Qinghai province, China, which has been proved to be very sensitive to detect environmental and food pollutants. Therefore, complete genome analysis of V. qinghaiensis sp.-Q67 highlights the potential application of this strain on detection of hazards in the contaminated environments.</title>
        <authorList>
            <person name="Gong L."/>
        </authorList>
    </citation>
    <scope>NUCLEOTIDE SEQUENCE [LARGE SCALE GENOMIC DNA]</scope>
    <source>
        <strain evidence="1 2">Q67</strain>
    </source>
</reference>
<keyword evidence="2" id="KW-1185">Reference proteome</keyword>
<name>A0A223N2N7_9VIBR</name>
<organism evidence="1 2">
    <name type="scientific">Vibrio qinghaiensis</name>
    <dbReference type="NCBI Taxonomy" id="2025808"/>
    <lineage>
        <taxon>Bacteria</taxon>
        <taxon>Pseudomonadati</taxon>
        <taxon>Pseudomonadota</taxon>
        <taxon>Gammaproteobacteria</taxon>
        <taxon>Vibrionales</taxon>
        <taxon>Vibrionaceae</taxon>
        <taxon>Vibrio</taxon>
    </lineage>
</organism>
<gene>
    <name evidence="1" type="ORF">CCZ37_16400</name>
</gene>
<accession>A0A223N2N7</accession>
<dbReference type="RefSeq" id="WP_094501574.1">
    <property type="nucleotide sequence ID" value="NZ_CAWNHI010000002.1"/>
</dbReference>
<dbReference type="KEGG" id="vqi:CCZ37_16400"/>